<proteinExistence type="predicted"/>
<dbReference type="InterPro" id="IPR016181">
    <property type="entry name" value="Acyl_CoA_acyltransferase"/>
</dbReference>
<dbReference type="PROSITE" id="PS51186">
    <property type="entry name" value="GNAT"/>
    <property type="match status" value="1"/>
</dbReference>
<dbReference type="PANTHER" id="PTHR39173">
    <property type="entry name" value="ACETYLTRANSFERASE"/>
    <property type="match status" value="1"/>
</dbReference>
<evidence type="ECO:0000313" key="2">
    <source>
        <dbReference type="EMBL" id="SUQ15274.1"/>
    </source>
</evidence>
<protein>
    <submittedName>
        <fullName evidence="2">Predicted acetyltransferase</fullName>
    </submittedName>
</protein>
<keyword evidence="2" id="KW-0808">Transferase</keyword>
<dbReference type="Pfam" id="PF00583">
    <property type="entry name" value="Acetyltransf_1"/>
    <property type="match status" value="1"/>
</dbReference>
<reference evidence="3" key="1">
    <citation type="submission" date="2017-07" db="EMBL/GenBank/DDBJ databases">
        <authorList>
            <person name="Varghese N."/>
            <person name="Submissions S."/>
        </authorList>
    </citation>
    <scope>NUCLEOTIDE SEQUENCE [LARGE SCALE GENOMIC DNA]</scope>
    <source>
        <strain evidence="3">NLAE-zl-C134</strain>
    </source>
</reference>
<dbReference type="CDD" id="cd04301">
    <property type="entry name" value="NAT_SF"/>
    <property type="match status" value="1"/>
</dbReference>
<dbReference type="GO" id="GO:0016747">
    <property type="term" value="F:acyltransferase activity, transferring groups other than amino-acyl groups"/>
    <property type="evidence" value="ECO:0007669"/>
    <property type="project" value="InterPro"/>
</dbReference>
<evidence type="ECO:0000259" key="1">
    <source>
        <dbReference type="PROSITE" id="PS51186"/>
    </source>
</evidence>
<evidence type="ECO:0000313" key="3">
    <source>
        <dbReference type="Proteomes" id="UP000254051"/>
    </source>
</evidence>
<gene>
    <name evidence="2" type="ORF">SAMN05216529_11159</name>
</gene>
<dbReference type="AlphaFoldDB" id="A0A315ZUK6"/>
<dbReference type="PANTHER" id="PTHR39173:SF1">
    <property type="entry name" value="ACETYLTRANSFERASE"/>
    <property type="match status" value="1"/>
</dbReference>
<dbReference type="Proteomes" id="UP000254051">
    <property type="component" value="Unassembled WGS sequence"/>
</dbReference>
<dbReference type="OrthoDB" id="9797989at2"/>
<name>A0A315ZUK6_9FIRM</name>
<organism evidence="2 3">
    <name type="scientific">Faecalicatena contorta</name>
    <dbReference type="NCBI Taxonomy" id="39482"/>
    <lineage>
        <taxon>Bacteria</taxon>
        <taxon>Bacillati</taxon>
        <taxon>Bacillota</taxon>
        <taxon>Clostridia</taxon>
        <taxon>Lachnospirales</taxon>
        <taxon>Lachnospiraceae</taxon>
        <taxon>Faecalicatena</taxon>
    </lineage>
</organism>
<dbReference type="EMBL" id="UHJJ01000011">
    <property type="protein sequence ID" value="SUQ15274.1"/>
    <property type="molecule type" value="Genomic_DNA"/>
</dbReference>
<feature type="domain" description="N-acetyltransferase" evidence="1">
    <location>
        <begin position="15"/>
        <end position="175"/>
    </location>
</feature>
<accession>A0A315ZUK6</accession>
<dbReference type="Gene3D" id="3.40.630.30">
    <property type="match status" value="1"/>
</dbReference>
<dbReference type="RefSeq" id="WP_109712949.1">
    <property type="nucleotide sequence ID" value="NZ_QGDS01000011.1"/>
</dbReference>
<sequence length="175" mass="20561">MESLYLIKPDVTYAEQIRLYRQEFLQAGSSMDGCSALERIENPRDWLEQVESLSYKETVPDNWVQCTQFLYVRKSDNRLVGMIQVRHYFNEFLEKFGGNIGYSVRPSERKKGYATKMLQDCLIYCRELRLQKVLITCLDDNVGSRKTILANGGIYDTTVFEPEKNVNLERYWITL</sequence>
<keyword evidence="3" id="KW-1185">Reference proteome</keyword>
<dbReference type="SUPFAM" id="SSF55729">
    <property type="entry name" value="Acyl-CoA N-acyltransferases (Nat)"/>
    <property type="match status" value="1"/>
</dbReference>
<dbReference type="InterPro" id="IPR000182">
    <property type="entry name" value="GNAT_dom"/>
</dbReference>